<comment type="pathway">
    <text evidence="1 9">Carbohydrate degradation; glycolysis; pyruvate from D-glyceraldehyde 3-phosphate: step 4/5.</text>
</comment>
<evidence type="ECO:0000256" key="9">
    <source>
        <dbReference type="HAMAP-Rule" id="MF_00318"/>
    </source>
</evidence>
<gene>
    <name evidence="9" type="primary">eno</name>
    <name evidence="15" type="ORF">A2845_04780</name>
</gene>
<feature type="binding site" evidence="11">
    <location>
        <position position="159"/>
    </location>
    <ligand>
        <name>substrate</name>
    </ligand>
</feature>
<dbReference type="InterPro" id="IPR020810">
    <property type="entry name" value="Enolase_C"/>
</dbReference>
<dbReference type="HAMAP" id="MF_00318">
    <property type="entry name" value="Enolase"/>
    <property type="match status" value="1"/>
</dbReference>
<protein>
    <recommendedName>
        <fullName evidence="4 9">Enolase</fullName>
        <ecNumber evidence="3 9">4.2.1.11</ecNumber>
    </recommendedName>
    <alternativeName>
        <fullName evidence="9">2-phospho-D-glycerate hydro-lyase</fullName>
    </alternativeName>
    <alternativeName>
        <fullName evidence="9">2-phosphoglycerate dehydratase</fullName>
    </alternativeName>
</protein>
<dbReference type="EMBL" id="MHLI01000008">
    <property type="protein sequence ID" value="OGZ05643.1"/>
    <property type="molecule type" value="Genomic_DNA"/>
</dbReference>
<evidence type="ECO:0000256" key="3">
    <source>
        <dbReference type="ARBA" id="ARBA00012058"/>
    </source>
</evidence>
<feature type="binding site" evidence="9">
    <location>
        <position position="375"/>
    </location>
    <ligand>
        <name>(2R)-2-phosphoglycerate</name>
        <dbReference type="ChEBI" id="CHEBI:58289"/>
    </ligand>
</feature>
<feature type="binding site" evidence="11">
    <location>
        <begin position="351"/>
        <end position="354"/>
    </location>
    <ligand>
        <name>substrate</name>
    </ligand>
</feature>
<feature type="domain" description="Enolase C-terminal TIM barrel" evidence="13">
    <location>
        <begin position="134"/>
        <end position="400"/>
    </location>
</feature>
<feature type="binding site" evidence="9 12">
    <location>
        <position position="272"/>
    </location>
    <ligand>
        <name>Mg(2+)</name>
        <dbReference type="ChEBI" id="CHEBI:18420"/>
    </ligand>
</feature>
<dbReference type="PRINTS" id="PR00148">
    <property type="entry name" value="ENOLASE"/>
</dbReference>
<feature type="binding site" evidence="11">
    <location>
        <position position="375"/>
    </location>
    <ligand>
        <name>substrate</name>
    </ligand>
</feature>
<comment type="cofactor">
    <cofactor evidence="9">
        <name>Mg(2+)</name>
        <dbReference type="ChEBI" id="CHEBI:18420"/>
    </cofactor>
    <text evidence="9">Binds a second Mg(2+) ion via substrate during catalysis.</text>
</comment>
<feature type="binding site" evidence="11">
    <location>
        <position position="150"/>
    </location>
    <ligand>
        <name>substrate</name>
    </ligand>
</feature>
<dbReference type="PIRSF" id="PIRSF001400">
    <property type="entry name" value="Enolase"/>
    <property type="match status" value="1"/>
</dbReference>
<keyword evidence="9 12" id="KW-0479">Metal-binding</keyword>
<dbReference type="EC" id="4.2.1.11" evidence="3 9"/>
<dbReference type="PANTHER" id="PTHR11902:SF1">
    <property type="entry name" value="ENOLASE"/>
    <property type="match status" value="1"/>
</dbReference>
<feature type="binding site" evidence="11">
    <location>
        <position position="272"/>
    </location>
    <ligand>
        <name>substrate</name>
    </ligand>
</feature>
<proteinExistence type="inferred from homology"/>
<feature type="active site" description="Proton donor" evidence="9 10">
    <location>
        <position position="199"/>
    </location>
</feature>
<feature type="active site" description="Proton acceptor" evidence="9 10">
    <location>
        <position position="324"/>
    </location>
</feature>
<name>A0A1G2CWB7_9BACT</name>
<evidence type="ECO:0000256" key="5">
    <source>
        <dbReference type="ARBA" id="ARBA00022525"/>
    </source>
</evidence>
<comment type="caution">
    <text evidence="15">The sequence shown here is derived from an EMBL/GenBank/DDBJ whole genome shotgun (WGS) entry which is preliminary data.</text>
</comment>
<evidence type="ECO:0000256" key="6">
    <source>
        <dbReference type="ARBA" id="ARBA00022842"/>
    </source>
</evidence>
<keyword evidence="5 9" id="KW-0964">Secreted</keyword>
<evidence type="ECO:0000259" key="13">
    <source>
        <dbReference type="SMART" id="SM01192"/>
    </source>
</evidence>
<dbReference type="SMART" id="SM01192">
    <property type="entry name" value="Enolase_C"/>
    <property type="match status" value="1"/>
</dbReference>
<feature type="domain" description="Enolase N-terminal" evidence="14">
    <location>
        <begin position="4"/>
        <end position="127"/>
    </location>
</feature>
<dbReference type="PANTHER" id="PTHR11902">
    <property type="entry name" value="ENOLASE"/>
    <property type="match status" value="1"/>
</dbReference>
<dbReference type="Gene3D" id="3.20.20.120">
    <property type="entry name" value="Enolase-like C-terminal domain"/>
    <property type="match status" value="1"/>
</dbReference>
<evidence type="ECO:0000259" key="14">
    <source>
        <dbReference type="SMART" id="SM01193"/>
    </source>
</evidence>
<keyword evidence="6 9" id="KW-0460">Magnesium</keyword>
<dbReference type="AlphaFoldDB" id="A0A1G2CWB7"/>
<dbReference type="SMART" id="SM01193">
    <property type="entry name" value="Enolase_N"/>
    <property type="match status" value="1"/>
</dbReference>
<comment type="subcellular location">
    <subcellularLocation>
        <location evidence="9">Cytoplasm</location>
    </subcellularLocation>
    <subcellularLocation>
        <location evidence="9">Secreted</location>
    </subcellularLocation>
    <subcellularLocation>
        <location evidence="9">Cell surface</location>
    </subcellularLocation>
    <text evidence="9">Fractions of enolase are present in both the cytoplasm and on the cell surface.</text>
</comment>
<dbReference type="InterPro" id="IPR000941">
    <property type="entry name" value="Enolase"/>
</dbReference>
<dbReference type="GO" id="GO:0004634">
    <property type="term" value="F:phosphopyruvate hydratase activity"/>
    <property type="evidence" value="ECO:0007669"/>
    <property type="project" value="UniProtKB-UniRule"/>
</dbReference>
<dbReference type="InterPro" id="IPR020811">
    <property type="entry name" value="Enolase_N"/>
</dbReference>
<dbReference type="Pfam" id="PF00113">
    <property type="entry name" value="Enolase_C"/>
    <property type="match status" value="1"/>
</dbReference>
<dbReference type="GO" id="GO:0000015">
    <property type="term" value="C:phosphopyruvate hydratase complex"/>
    <property type="evidence" value="ECO:0007669"/>
    <property type="project" value="InterPro"/>
</dbReference>
<evidence type="ECO:0000256" key="2">
    <source>
        <dbReference type="ARBA" id="ARBA00009604"/>
    </source>
</evidence>
<dbReference type="UniPathway" id="UPA00109">
    <property type="reaction ID" value="UER00187"/>
</dbReference>
<feature type="binding site" evidence="9 12">
    <location>
        <position position="299"/>
    </location>
    <ligand>
        <name>Mg(2+)</name>
        <dbReference type="ChEBI" id="CHEBI:18420"/>
    </ligand>
</feature>
<dbReference type="SUPFAM" id="SSF54826">
    <property type="entry name" value="Enolase N-terminal domain-like"/>
    <property type="match status" value="1"/>
</dbReference>
<feature type="binding site" evidence="9">
    <location>
        <position position="353"/>
    </location>
    <ligand>
        <name>(2R)-2-phosphoglycerate</name>
        <dbReference type="ChEBI" id="CHEBI:58289"/>
    </ligand>
</feature>
<dbReference type="GO" id="GO:0000287">
    <property type="term" value="F:magnesium ion binding"/>
    <property type="evidence" value="ECO:0007669"/>
    <property type="project" value="UniProtKB-UniRule"/>
</dbReference>
<keyword evidence="8 9" id="KW-0456">Lyase</keyword>
<dbReference type="GO" id="GO:0005576">
    <property type="term" value="C:extracellular region"/>
    <property type="evidence" value="ECO:0007669"/>
    <property type="project" value="UniProtKB-SubCell"/>
</dbReference>
<keyword evidence="7 9" id="KW-0324">Glycolysis</keyword>
<evidence type="ECO:0000256" key="8">
    <source>
        <dbReference type="ARBA" id="ARBA00023239"/>
    </source>
</evidence>
<evidence type="ECO:0000256" key="7">
    <source>
        <dbReference type="ARBA" id="ARBA00023152"/>
    </source>
</evidence>
<evidence type="ECO:0000256" key="4">
    <source>
        <dbReference type="ARBA" id="ARBA00017068"/>
    </source>
</evidence>
<dbReference type="GO" id="GO:0009986">
    <property type="term" value="C:cell surface"/>
    <property type="evidence" value="ECO:0007669"/>
    <property type="project" value="UniProtKB-SubCell"/>
</dbReference>
<feature type="binding site" evidence="11">
    <location>
        <position position="299"/>
    </location>
    <ligand>
        <name>substrate</name>
    </ligand>
</feature>
<dbReference type="Proteomes" id="UP000177122">
    <property type="component" value="Unassembled WGS sequence"/>
</dbReference>
<sequence>MATITGVHADEIRDSRGNPTLEVTITTEEYSAHASVPSGKSSGTREACELRDADGVGVTRAIANVNTVIRDALLHVTIDSAQIDRQLIALDGTKDKHHLGANAMLGVSIAVMRLAAKEKAMPLWKYIAELGGYTPGFPRLYMNMLNGGAHSSFRLPFQEYIVAVGAAGPRESYAKANAIFETLGTLISERYGVVPMGDEGGYSPEMNGIETPFALLNEAMGAEAMAFLAIDAAASEFFHDGKYVIEGAPHSSDELFKIYEDLVKKFHLKSIEDPFDEVDFSTFHRITTELGTRALIVGDDLTVTNPEITKEMIAEHRANGMIIKPNQVGTLTEVFETVRLAKEAGWKLIASHRSGETEDTFIADLAVGIGAYGLKAGAPTQKERRVKYERLIEIEKEFTQ</sequence>
<dbReference type="SFLD" id="SFLDF00002">
    <property type="entry name" value="enolase"/>
    <property type="match status" value="1"/>
</dbReference>
<comment type="catalytic activity">
    <reaction evidence="9">
        <text>(2R)-2-phosphoglycerate = phosphoenolpyruvate + H2O</text>
        <dbReference type="Rhea" id="RHEA:10164"/>
        <dbReference type="ChEBI" id="CHEBI:15377"/>
        <dbReference type="ChEBI" id="CHEBI:58289"/>
        <dbReference type="ChEBI" id="CHEBI:58702"/>
        <dbReference type="EC" id="4.2.1.11"/>
    </reaction>
</comment>
<dbReference type="SFLD" id="SFLDS00001">
    <property type="entry name" value="Enolase"/>
    <property type="match status" value="1"/>
</dbReference>
<accession>A0A1G2CWB7</accession>
<feature type="binding site" evidence="9">
    <location>
        <position position="354"/>
    </location>
    <ligand>
        <name>(2R)-2-phosphoglycerate</name>
        <dbReference type="ChEBI" id="CHEBI:58289"/>
    </ligand>
</feature>
<evidence type="ECO:0000256" key="1">
    <source>
        <dbReference type="ARBA" id="ARBA00005031"/>
    </source>
</evidence>
<evidence type="ECO:0000256" key="10">
    <source>
        <dbReference type="PIRSR" id="PIRSR001400-1"/>
    </source>
</evidence>
<comment type="similarity">
    <text evidence="2 9">Belongs to the enolase family.</text>
</comment>
<organism evidence="15 16">
    <name type="scientific">Candidatus Lloydbacteria bacterium RIFCSPHIGHO2_01_FULL_49_22</name>
    <dbReference type="NCBI Taxonomy" id="1798658"/>
    <lineage>
        <taxon>Bacteria</taxon>
        <taxon>Candidatus Lloydiibacteriota</taxon>
    </lineage>
</organism>
<comment type="cofactor">
    <cofactor evidence="12">
        <name>Mg(2+)</name>
        <dbReference type="ChEBI" id="CHEBI:18420"/>
    </cofactor>
    <text evidence="12">Mg(2+) is required for catalysis and for stabilizing the dimer.</text>
</comment>
<dbReference type="GO" id="GO:0006096">
    <property type="term" value="P:glycolytic process"/>
    <property type="evidence" value="ECO:0007669"/>
    <property type="project" value="UniProtKB-UniRule"/>
</dbReference>
<feature type="binding site" evidence="9">
    <location>
        <position position="158"/>
    </location>
    <ligand>
        <name>(2R)-2-phosphoglycerate</name>
        <dbReference type="ChEBI" id="CHEBI:58289"/>
    </ligand>
</feature>
<dbReference type="Gene3D" id="3.30.390.10">
    <property type="entry name" value="Enolase-like, N-terminal domain"/>
    <property type="match status" value="1"/>
</dbReference>
<dbReference type="InterPro" id="IPR029017">
    <property type="entry name" value="Enolase-like_N"/>
</dbReference>
<dbReference type="Pfam" id="PF03952">
    <property type="entry name" value="Enolase_N"/>
    <property type="match status" value="1"/>
</dbReference>
<dbReference type="SUPFAM" id="SSF51604">
    <property type="entry name" value="Enolase C-terminal domain-like"/>
    <property type="match status" value="1"/>
</dbReference>
<evidence type="ECO:0000313" key="16">
    <source>
        <dbReference type="Proteomes" id="UP000177122"/>
    </source>
</evidence>
<evidence type="ECO:0000313" key="15">
    <source>
        <dbReference type="EMBL" id="OGZ05643.1"/>
    </source>
</evidence>
<feature type="binding site" evidence="9">
    <location>
        <position position="324"/>
    </location>
    <ligand>
        <name>(2R)-2-phosphoglycerate</name>
        <dbReference type="ChEBI" id="CHEBI:58289"/>
    </ligand>
</feature>
<reference evidence="15 16" key="1">
    <citation type="journal article" date="2016" name="Nat. Commun.">
        <title>Thousands of microbial genomes shed light on interconnected biogeochemical processes in an aquifer system.</title>
        <authorList>
            <person name="Anantharaman K."/>
            <person name="Brown C.T."/>
            <person name="Hug L.A."/>
            <person name="Sharon I."/>
            <person name="Castelle C.J."/>
            <person name="Probst A.J."/>
            <person name="Thomas B.C."/>
            <person name="Singh A."/>
            <person name="Wilkins M.J."/>
            <person name="Karaoz U."/>
            <person name="Brodie E.L."/>
            <person name="Williams K.H."/>
            <person name="Hubbard S.S."/>
            <person name="Banfield J.F."/>
        </authorList>
    </citation>
    <scope>NUCLEOTIDE SEQUENCE [LARGE SCALE GENOMIC DNA]</scope>
</reference>
<evidence type="ECO:0000256" key="11">
    <source>
        <dbReference type="PIRSR" id="PIRSR001400-2"/>
    </source>
</evidence>
<feature type="binding site" evidence="9">
    <location>
        <position position="231"/>
    </location>
    <ligand>
        <name>Mg(2+)</name>
        <dbReference type="ChEBI" id="CHEBI:18420"/>
    </ligand>
</feature>
<comment type="function">
    <text evidence="9">Catalyzes the reversible conversion of 2-phosphoglycerate (2-PG) into phosphoenolpyruvate (PEP). It is essential for the degradation of carbohydrates via glycolysis.</text>
</comment>
<evidence type="ECO:0000256" key="12">
    <source>
        <dbReference type="PIRSR" id="PIRSR001400-3"/>
    </source>
</evidence>
<keyword evidence="9" id="KW-0963">Cytoplasm</keyword>
<dbReference type="SFLD" id="SFLDG00178">
    <property type="entry name" value="enolase"/>
    <property type="match status" value="1"/>
</dbReference>
<dbReference type="InterPro" id="IPR036849">
    <property type="entry name" value="Enolase-like_C_sf"/>
</dbReference>